<name>A0ACC7N7Q6_9BURK</name>
<evidence type="ECO:0000313" key="1">
    <source>
        <dbReference type="EMBL" id="MFM0102256.1"/>
    </source>
</evidence>
<dbReference type="Proteomes" id="UP001629235">
    <property type="component" value="Unassembled WGS sequence"/>
</dbReference>
<proteinExistence type="predicted"/>
<keyword evidence="2" id="KW-1185">Reference proteome</keyword>
<sequence>MEIHDVVAAVRMSLPEVVMQDRTALCLAQPKTRLDNDFLHQKSISHALCIPD</sequence>
<accession>A0ACC7N7Q6</accession>
<protein>
    <submittedName>
        <fullName evidence="1">Uncharacterized protein</fullName>
    </submittedName>
</protein>
<gene>
    <name evidence="1" type="ORF">PQR01_01805</name>
</gene>
<comment type="caution">
    <text evidence="1">The sequence shown here is derived from an EMBL/GenBank/DDBJ whole genome shotgun (WGS) entry which is preliminary data.</text>
</comment>
<organism evidence="1 2">
    <name type="scientific">Paraburkholderia rhynchosiae</name>
    <dbReference type="NCBI Taxonomy" id="487049"/>
    <lineage>
        <taxon>Bacteria</taxon>
        <taxon>Pseudomonadati</taxon>
        <taxon>Pseudomonadota</taxon>
        <taxon>Betaproteobacteria</taxon>
        <taxon>Burkholderiales</taxon>
        <taxon>Burkholderiaceae</taxon>
        <taxon>Paraburkholderia</taxon>
    </lineage>
</organism>
<evidence type="ECO:0000313" key="2">
    <source>
        <dbReference type="Proteomes" id="UP001629235"/>
    </source>
</evidence>
<dbReference type="EMBL" id="JAQQDW010000002">
    <property type="protein sequence ID" value="MFM0102256.1"/>
    <property type="molecule type" value="Genomic_DNA"/>
</dbReference>
<reference evidence="1 2" key="1">
    <citation type="journal article" date="2024" name="Chem. Sci.">
        <title>Discovery of megapolipeptins by genome mining of a Burkholderiales bacteria collection.</title>
        <authorList>
            <person name="Paulo B.S."/>
            <person name="Recchia M.J.J."/>
            <person name="Lee S."/>
            <person name="Fergusson C.H."/>
            <person name="Romanowski S.B."/>
            <person name="Hernandez A."/>
            <person name="Krull N."/>
            <person name="Liu D.Y."/>
            <person name="Cavanagh H."/>
            <person name="Bos A."/>
            <person name="Gray C.A."/>
            <person name="Murphy B.T."/>
            <person name="Linington R.G."/>
            <person name="Eustaquio A.S."/>
        </authorList>
    </citation>
    <scope>NUCLEOTIDE SEQUENCE [LARGE SCALE GENOMIC DNA]</scope>
    <source>
        <strain evidence="1 2">RL18-126-BIB-B</strain>
    </source>
</reference>